<protein>
    <recommendedName>
        <fullName evidence="3">Winged helix-turn-helix domain-containing protein</fullName>
    </recommendedName>
</protein>
<sequence length="441" mass="49795">MENGLSTLPQARRLVMPAAFHAHGRRWYSHLSRFHSGPDMTLHLSLQQARHLQLAAQGLLAAPRRKAAKTDVLAAVRRMALLQIDTISVVARSPYLVLYSRVGAYDPAWLDQLLAEGELFEYWAHEACFVPAGDYGLMRHRMLNAESMGWKYSQRWLDQHRADIEAIVEHIRAHGPVRSADFERKGGKSNGWWDWKPEKRHLEVLFTLGRLMVKERRAFQRVYDLAERVMPGWDDGRDLPPPEDARLEMVRNSCRALGLVKAGWVADYYRLKRAPYGEMLHGLADKGELIPVKVEGWSHDAFVHAGLAAELELAAAGKLNSGNTAILSPFDPLVWDRKRALELFDFDYKIECYTPAPKRKYGYFTLPVLNRGKLVGRLDAKAHRKEGVFEVKSLHLEPGARVSQRLADDLSAALSRMAAWHGAPRLAIGQAPGDLAARILA</sequence>
<keyword evidence="2" id="KW-1185">Reference proteome</keyword>
<dbReference type="PANTHER" id="PTHR30528">
    <property type="entry name" value="CYTOPLASMIC PROTEIN"/>
    <property type="match status" value="1"/>
</dbReference>
<dbReference type="AlphaFoldDB" id="Q7P1G8"/>
<dbReference type="EMBL" id="AE016825">
    <property type="protein sequence ID" value="AAQ57924.1"/>
    <property type="molecule type" value="Genomic_DNA"/>
</dbReference>
<dbReference type="HOGENOM" id="CLU_043035_2_0_4"/>
<gene>
    <name evidence="1" type="ordered locus">CV_0245</name>
</gene>
<dbReference type="Proteomes" id="UP000001424">
    <property type="component" value="Chromosome"/>
</dbReference>
<dbReference type="eggNOG" id="COG3214">
    <property type="taxonomic scope" value="Bacteria"/>
</dbReference>
<dbReference type="InterPro" id="IPR009351">
    <property type="entry name" value="AlkZ-like"/>
</dbReference>
<evidence type="ECO:0000313" key="1">
    <source>
        <dbReference type="EMBL" id="AAQ57924.1"/>
    </source>
</evidence>
<organism evidence="1 2">
    <name type="scientific">Chromobacterium violaceum (strain ATCC 12472 / DSM 30191 / JCM 1249 / CCUG 213 / NBRC 12614 / NCIMB 9131 / NCTC 9757 / MK)</name>
    <dbReference type="NCBI Taxonomy" id="243365"/>
    <lineage>
        <taxon>Bacteria</taxon>
        <taxon>Pseudomonadati</taxon>
        <taxon>Pseudomonadota</taxon>
        <taxon>Betaproteobacteria</taxon>
        <taxon>Neisseriales</taxon>
        <taxon>Chromobacteriaceae</taxon>
        <taxon>Chromobacterium</taxon>
    </lineage>
</organism>
<dbReference type="KEGG" id="cvi:CV_0245"/>
<name>Q7P1G8_CHRVO</name>
<dbReference type="Pfam" id="PF06224">
    <property type="entry name" value="AlkZ-like"/>
    <property type="match status" value="1"/>
</dbReference>
<evidence type="ECO:0008006" key="3">
    <source>
        <dbReference type="Google" id="ProtNLM"/>
    </source>
</evidence>
<evidence type="ECO:0000313" key="2">
    <source>
        <dbReference type="Proteomes" id="UP000001424"/>
    </source>
</evidence>
<dbReference type="STRING" id="243365.CV_0245"/>
<dbReference type="PANTHER" id="PTHR30528:SF0">
    <property type="entry name" value="CYTOPLASMIC PROTEIN"/>
    <property type="match status" value="1"/>
</dbReference>
<proteinExistence type="predicted"/>
<reference evidence="1 2" key="1">
    <citation type="journal article" date="2003" name="Proc. Natl. Acad. Sci. U.S.A.">
        <title>The complete genome sequence of Chromobacterium violaceum reveals remarkable and exploitable bacterial adaptability.</title>
        <authorList>
            <person name="Vasconcelos A.T.R."/>
            <person name="de Almeida D.F."/>
            <person name="Almeida F.C."/>
            <person name="de Almeida L.G.P."/>
            <person name="de Almeida R."/>
            <person name="Goncalves J.A.A."/>
            <person name="Andrade E.M."/>
            <person name="Antonio R.V."/>
            <person name="Araripe J."/>
            <person name="de Araujo M.F.F."/>
            <person name="Filho S.A."/>
            <person name="Azevedo V."/>
            <person name="Batista A.J."/>
            <person name="Bataus L.A.M."/>
            <person name="Batista J.S."/>
            <person name="Belo A."/>
            <person name="vander Berg C."/>
            <person name="Blamey J."/>
            <person name="Bogo M."/>
            <person name="Bonato S."/>
            <person name="Bordignon J."/>
            <person name="Brito C.A."/>
            <person name="Brocchi M."/>
            <person name="Burity H.A."/>
            <person name="Camargo A.A."/>
            <person name="Cardoso D.D.P."/>
            <person name="Carneiro N.P."/>
            <person name="Carraro D.M."/>
            <person name="Carvalho C.M.B."/>
            <person name="Cascardo J.C.M."/>
            <person name="Cavada B.S."/>
            <person name="Chueire L.M.O."/>
            <person name="Pasa T.B.C."/>
            <person name="Duran N."/>
            <person name="Fagundes N."/>
            <person name="Falcao C.L."/>
            <person name="Fantinatti F."/>
            <person name="Farias I.P."/>
            <person name="Felipe M.S.S."/>
            <person name="Ferrari L.P."/>
            <person name="Ferro J.A."/>
            <person name="Ferro M.I.T."/>
            <person name="Franco G.R."/>
            <person name="Freitas N.S.A."/>
            <person name="Furlan L.R."/>
            <person name="Gazzinelli R.T."/>
            <person name="Gomes E.A."/>
            <person name="Goncalves P.R."/>
            <person name="Grangeiro T.B."/>
            <person name="Grattapaglia D."/>
            <person name="Grisard E.C."/>
            <person name="Guimaraes C.T."/>
            <person name="Hanna E.S."/>
            <person name="Hungria M."/>
            <person name="Jardim S.N."/>
            <person name="Laurino J."/>
            <person name="Leoi L.C.T."/>
            <person name="Fassarella L."/>
            <person name="Lima A."/>
            <person name="Loureiro M.F."/>
            <person name="Lyra M.C.P."/>
            <person name="Macedo M."/>
            <person name="Madeira H.M.F."/>
            <person name="Manfio G.P."/>
            <person name="Maranhao A.Q."/>
            <person name="Martins W.S."/>
            <person name="di Mauro S.M.Z."/>
            <person name="de Medeiros S.R.B."/>
            <person name="Meissner R.D.V."/>
            <person name="Menck C.F.M."/>
            <person name="Moreira M.A.M."/>
            <person name="Nascimento F.F."/>
            <person name="Nicolas M.F."/>
            <person name="Oliveira J.G."/>
            <person name="Oliveira S.C."/>
            <person name="Paixao R.F.C."/>
            <person name="Parente J.A."/>
            <person name="Pedrosa F.O."/>
            <person name="Pena S.J.D."/>
            <person name="Perreira J.O."/>
            <person name="Perreira M."/>
            <person name="Pinto L.S.R.C."/>
            <person name="Pinto L.S."/>
            <person name="Porto J.I.R."/>
            <person name="Potrich D.P."/>
            <person name="Neto C.E.R."/>
            <person name="Reis A.M.M."/>
            <person name="Rigo L.U."/>
            <person name="Rondinelli E."/>
            <person name="dos Santos E.B.P."/>
            <person name="Santos F.R."/>
            <person name="Schneider M.P.C."/>
            <person name="Seuanez H.N."/>
            <person name="Silva A.M.R."/>
            <person name="da Silva A.L.C."/>
            <person name="Silva D.W."/>
            <person name="Silva R."/>
            <person name="Simoes I.C."/>
            <person name="Simon D."/>
            <person name="Soares C.M.A."/>
            <person name="Soares R.B.A."/>
            <person name="Souza E.M."/>
            <person name="Souza K.R.L."/>
            <person name="Souza R.C."/>
            <person name="Steffens M.B.R."/>
            <person name="Steindel M."/>
            <person name="Teixeira S.R."/>
            <person name="Urmenyi T."/>
            <person name="Vettore A."/>
            <person name="Wassem R."/>
            <person name="Zaha A."/>
            <person name="Simpson A.J.G."/>
        </authorList>
    </citation>
    <scope>NUCLEOTIDE SEQUENCE [LARGE SCALE GENOMIC DNA]</scope>
    <source>
        <strain evidence="2">ATCC 12472 / DSM 30191 / JCM 1249 / NBRC 12614 / NCIMB 9131 / NCTC 9757</strain>
    </source>
</reference>
<accession>Q7P1G8</accession>